<dbReference type="RefSeq" id="WP_049490388.1">
    <property type="nucleotide sequence ID" value="NZ_NCUD01000040.1"/>
</dbReference>
<proteinExistence type="predicted"/>
<dbReference type="AlphaFoldDB" id="A0A1X1G382"/>
<dbReference type="GO" id="GO:0003677">
    <property type="term" value="F:DNA binding"/>
    <property type="evidence" value="ECO:0007669"/>
    <property type="project" value="InterPro"/>
</dbReference>
<accession>A0A1X1G382</accession>
<evidence type="ECO:0000313" key="3">
    <source>
        <dbReference type="Proteomes" id="UP000193633"/>
    </source>
</evidence>
<dbReference type="InterPro" id="IPR004590">
    <property type="entry name" value="ssDNA_annealing_RecT"/>
</dbReference>
<reference evidence="2 3" key="1">
    <citation type="journal article" date="2016" name="Eur. J. Clin. Microbiol. Infect. Dis.">
        <title>Whole genome sequencing as a tool for phylogenetic analysis of clinical strains of Mitis group streptococci.</title>
        <authorList>
            <person name="Rasmussen L.H."/>
            <person name="Dargis R."/>
            <person name="Hojholt K."/>
            <person name="Christensen J.J."/>
            <person name="Skovgaard O."/>
            <person name="Justesen U.S."/>
            <person name="Rosenvinge F.S."/>
            <person name="Moser C."/>
            <person name="Lukjancenko O."/>
            <person name="Rasmussen S."/>
            <person name="Nielsen X.C."/>
        </authorList>
    </citation>
    <scope>NUCLEOTIDE SEQUENCE [LARGE SCALE GENOMIC DNA]</scope>
    <source>
        <strain evidence="2 3">OD_339823_10</strain>
    </source>
</reference>
<feature type="compositionally biased region" description="Acidic residues" evidence="1">
    <location>
        <begin position="280"/>
        <end position="290"/>
    </location>
</feature>
<dbReference type="EMBL" id="NCUD01000040">
    <property type="protein sequence ID" value="ORO41266.1"/>
    <property type="molecule type" value="Genomic_DNA"/>
</dbReference>
<name>A0A1X1G382_STROR</name>
<gene>
    <name evidence="2" type="ORF">B7728_02115</name>
</gene>
<feature type="region of interest" description="Disordered" evidence="1">
    <location>
        <begin position="252"/>
        <end position="309"/>
    </location>
</feature>
<dbReference type="Pfam" id="PF03837">
    <property type="entry name" value="RecT"/>
    <property type="match status" value="1"/>
</dbReference>
<dbReference type="Proteomes" id="UP000193633">
    <property type="component" value="Unassembled WGS sequence"/>
</dbReference>
<dbReference type="InterPro" id="IPR018330">
    <property type="entry name" value="RecT_fam"/>
</dbReference>
<dbReference type="GO" id="GO:0006259">
    <property type="term" value="P:DNA metabolic process"/>
    <property type="evidence" value="ECO:0007669"/>
    <property type="project" value="InterPro"/>
</dbReference>
<dbReference type="NCBIfam" id="TIGR00616">
    <property type="entry name" value="rect"/>
    <property type="match status" value="1"/>
</dbReference>
<evidence type="ECO:0000313" key="2">
    <source>
        <dbReference type="EMBL" id="ORO41266.1"/>
    </source>
</evidence>
<comment type="caution">
    <text evidence="2">The sequence shown here is derived from an EMBL/GenBank/DDBJ whole genome shotgun (WGS) entry which is preliminary data.</text>
</comment>
<feature type="compositionally biased region" description="Basic and acidic residues" evidence="1">
    <location>
        <begin position="256"/>
        <end position="265"/>
    </location>
</feature>
<sequence length="309" mass="34680">MTNELTQKQVTSNVATRIEAMKGEGLLIAPNYSVSNALSSAYYALKNSNSGNLLQQCTQDSVYNALLEMVTQGLSPAKKQCYFIKYGSDVQLRMSYFGTIKVTKDLQEVKDVTANVVYEGDTLEVSVENGRKKLVKHETDWQNADNPIIAAYCIITRTDGEEFFEVMTKKQIDKSWSKAKTKNVQIDFPDQMAMRTVINRAAKMFINTSNDSDLFAGAINNTIADEYDNDRQMKEAEPVREEAETLDSILGASEEVTEKPKKEVINQELTTTDTSYPADEVPDFDQETGEVIDKEPENGQMDMLEGEDF</sequence>
<evidence type="ECO:0000256" key="1">
    <source>
        <dbReference type="SAM" id="MobiDB-lite"/>
    </source>
</evidence>
<protein>
    <submittedName>
        <fullName evidence="2">Recombinase RecT</fullName>
    </submittedName>
</protein>
<organism evidence="2 3">
    <name type="scientific">Streptococcus oralis subsp. tigurinus</name>
    <dbReference type="NCBI Taxonomy" id="1077464"/>
    <lineage>
        <taxon>Bacteria</taxon>
        <taxon>Bacillati</taxon>
        <taxon>Bacillota</taxon>
        <taxon>Bacilli</taxon>
        <taxon>Lactobacillales</taxon>
        <taxon>Streptococcaceae</taxon>
        <taxon>Streptococcus</taxon>
    </lineage>
</organism>